<organism evidence="8 9">
    <name type="scientific">Rhizobium paknamense</name>
    <dbReference type="NCBI Taxonomy" id="1206817"/>
    <lineage>
        <taxon>Bacteria</taxon>
        <taxon>Pseudomonadati</taxon>
        <taxon>Pseudomonadota</taxon>
        <taxon>Alphaproteobacteria</taxon>
        <taxon>Hyphomicrobiales</taxon>
        <taxon>Rhizobiaceae</taxon>
        <taxon>Rhizobium/Agrobacterium group</taxon>
        <taxon>Rhizobium</taxon>
    </lineage>
</organism>
<dbReference type="InterPro" id="IPR036390">
    <property type="entry name" value="WH_DNA-bd_sf"/>
</dbReference>
<accession>A0ABU0II13</accession>
<protein>
    <submittedName>
        <fullName evidence="8">DNA-binding transcriptional LysR family regulator</fullName>
    </submittedName>
</protein>
<dbReference type="Gene3D" id="1.10.10.10">
    <property type="entry name" value="Winged helix-like DNA-binding domain superfamily/Winged helix DNA-binding domain"/>
    <property type="match status" value="1"/>
</dbReference>
<keyword evidence="2" id="KW-0536">Nodulation</keyword>
<keyword evidence="3" id="KW-0805">Transcription regulation</keyword>
<dbReference type="PANTHER" id="PTHR30118:SF15">
    <property type="entry name" value="TRANSCRIPTIONAL REGULATORY PROTEIN"/>
    <property type="match status" value="1"/>
</dbReference>
<dbReference type="RefSeq" id="WP_307159015.1">
    <property type="nucleotide sequence ID" value="NZ_JAUSWH010000010.1"/>
</dbReference>
<dbReference type="PROSITE" id="PS50931">
    <property type="entry name" value="HTH_LYSR"/>
    <property type="match status" value="1"/>
</dbReference>
<keyword evidence="9" id="KW-1185">Reference proteome</keyword>
<dbReference type="InterPro" id="IPR036388">
    <property type="entry name" value="WH-like_DNA-bd_sf"/>
</dbReference>
<gene>
    <name evidence="8" type="ORF">QO005_003179</name>
</gene>
<evidence type="ECO:0000256" key="4">
    <source>
        <dbReference type="ARBA" id="ARBA00023125"/>
    </source>
</evidence>
<evidence type="ECO:0000256" key="6">
    <source>
        <dbReference type="ARBA" id="ARBA00023163"/>
    </source>
</evidence>
<evidence type="ECO:0000259" key="7">
    <source>
        <dbReference type="PROSITE" id="PS50931"/>
    </source>
</evidence>
<evidence type="ECO:0000256" key="1">
    <source>
        <dbReference type="ARBA" id="ARBA00009437"/>
    </source>
</evidence>
<dbReference type="InterPro" id="IPR050389">
    <property type="entry name" value="LysR-type_TF"/>
</dbReference>
<dbReference type="SUPFAM" id="SSF53850">
    <property type="entry name" value="Periplasmic binding protein-like II"/>
    <property type="match status" value="1"/>
</dbReference>
<evidence type="ECO:0000256" key="2">
    <source>
        <dbReference type="ARBA" id="ARBA00022458"/>
    </source>
</evidence>
<evidence type="ECO:0000256" key="3">
    <source>
        <dbReference type="ARBA" id="ARBA00023015"/>
    </source>
</evidence>
<keyword evidence="5" id="KW-0010">Activator</keyword>
<evidence type="ECO:0000313" key="8">
    <source>
        <dbReference type="EMBL" id="MDQ0456834.1"/>
    </source>
</evidence>
<dbReference type="Pfam" id="PF03466">
    <property type="entry name" value="LysR_substrate"/>
    <property type="match status" value="1"/>
</dbReference>
<dbReference type="PANTHER" id="PTHR30118">
    <property type="entry name" value="HTH-TYPE TRANSCRIPTIONAL REGULATOR LEUO-RELATED"/>
    <property type="match status" value="1"/>
</dbReference>
<reference evidence="8 9" key="1">
    <citation type="submission" date="2023-07" db="EMBL/GenBank/DDBJ databases">
        <title>Genomic Encyclopedia of Type Strains, Phase IV (KMG-IV): sequencing the most valuable type-strain genomes for metagenomic binning, comparative biology and taxonomic classification.</title>
        <authorList>
            <person name="Goeker M."/>
        </authorList>
    </citation>
    <scope>NUCLEOTIDE SEQUENCE [LARGE SCALE GENOMIC DNA]</scope>
    <source>
        <strain evidence="8 9">DSM 100301</strain>
    </source>
</reference>
<keyword evidence="4 8" id="KW-0238">DNA-binding</keyword>
<feature type="domain" description="HTH lysR-type" evidence="7">
    <location>
        <begin position="9"/>
        <end position="66"/>
    </location>
</feature>
<dbReference type="Gene3D" id="3.40.190.10">
    <property type="entry name" value="Periplasmic binding protein-like II"/>
    <property type="match status" value="2"/>
</dbReference>
<evidence type="ECO:0000313" key="9">
    <source>
        <dbReference type="Proteomes" id="UP001235269"/>
    </source>
</evidence>
<name>A0ABU0II13_9HYPH</name>
<keyword evidence="6" id="KW-0804">Transcription</keyword>
<proteinExistence type="inferred from homology"/>
<dbReference type="Pfam" id="PF00126">
    <property type="entry name" value="HTH_1"/>
    <property type="match status" value="1"/>
</dbReference>
<dbReference type="InterPro" id="IPR000847">
    <property type="entry name" value="LysR_HTH_N"/>
</dbReference>
<sequence length="341" mass="37873">MTAHDIGSLDVRLMRTLLLLLTECSVSRTADFLGQAQPTVSLTLKRLRDMFNDPLLVRSGSALVPTDRGLALREALEGILHQIDSSLGERARFDPKTAETKFRIVATNCLGTVFLPPLVSSLAELAPHISLDVSPMPDEHDLLSGLADGTIDAVIGNWPRPPQHLRLSPILTTDIVCLVRPNHRFAGRRGRITLADYLKENHLSPTSERHAHLSPIDGRLIELGKKRRIRATVPEYAIAPYVLAQSDLVFTTGRHFAEQVAQTFPFAVLDAPEELGRMHFYMLWHDRKHHSPAQIWLRGMIKTVAARMRALEDMVLPPLPPSPLDEALICGHEPMPSGKAI</sequence>
<evidence type="ECO:0000256" key="5">
    <source>
        <dbReference type="ARBA" id="ARBA00023159"/>
    </source>
</evidence>
<dbReference type="EMBL" id="JAUSWH010000010">
    <property type="protein sequence ID" value="MDQ0456834.1"/>
    <property type="molecule type" value="Genomic_DNA"/>
</dbReference>
<dbReference type="GO" id="GO:0003677">
    <property type="term" value="F:DNA binding"/>
    <property type="evidence" value="ECO:0007669"/>
    <property type="project" value="UniProtKB-KW"/>
</dbReference>
<dbReference type="InterPro" id="IPR005119">
    <property type="entry name" value="LysR_subst-bd"/>
</dbReference>
<dbReference type="SUPFAM" id="SSF46785">
    <property type="entry name" value="Winged helix' DNA-binding domain"/>
    <property type="match status" value="1"/>
</dbReference>
<comment type="caution">
    <text evidence="8">The sequence shown here is derived from an EMBL/GenBank/DDBJ whole genome shotgun (WGS) entry which is preliminary data.</text>
</comment>
<dbReference type="Proteomes" id="UP001235269">
    <property type="component" value="Unassembled WGS sequence"/>
</dbReference>
<comment type="similarity">
    <text evidence="1">Belongs to the LysR transcriptional regulatory family.</text>
</comment>